<reference evidence="8 9" key="1">
    <citation type="submission" date="2021-03" db="EMBL/GenBank/DDBJ databases">
        <title>Oceanisphaera sp. nov., isolated from the intestine.</title>
        <authorList>
            <person name="Zhao L.-H."/>
            <person name="Shi L.-F."/>
        </authorList>
    </citation>
    <scope>NUCLEOTIDE SEQUENCE [LARGE SCALE GENOMIC DNA]</scope>
    <source>
        <strain evidence="8 9">DM8</strain>
    </source>
</reference>
<evidence type="ECO:0000256" key="5">
    <source>
        <dbReference type="ARBA" id="ARBA00023136"/>
    </source>
</evidence>
<dbReference type="NCBIfam" id="NF037979">
    <property type="entry name" value="Na_transp"/>
    <property type="match status" value="1"/>
</dbReference>
<feature type="transmembrane region" description="Helical" evidence="7">
    <location>
        <begin position="203"/>
        <end position="223"/>
    </location>
</feature>
<evidence type="ECO:0000256" key="6">
    <source>
        <dbReference type="RuleBase" id="RU003732"/>
    </source>
</evidence>
<comment type="caution">
    <text evidence="8">The sequence shown here is derived from an EMBL/GenBank/DDBJ whole genome shotgun (WGS) entry which is preliminary data.</text>
</comment>
<feature type="transmembrane region" description="Helical" evidence="7">
    <location>
        <begin position="366"/>
        <end position="390"/>
    </location>
</feature>
<comment type="similarity">
    <text evidence="6">Belongs to the sodium:neurotransmitter symporter (SNF) (TC 2.A.22) family.</text>
</comment>
<feature type="transmembrane region" description="Helical" evidence="7">
    <location>
        <begin position="35"/>
        <end position="52"/>
    </location>
</feature>
<keyword evidence="2 6" id="KW-0813">Transport</keyword>
<sequence>MLGYLFAYNIINRSSQAVPQNKLTPVTPALWSSRFVFIMAAVGSAVGLGNIWKFPYITGENGGGAFVLVYLVCIAIIGLPLMMSEVMLGRRGAKSPIGSMAVVAKAEGRSPHWVGVGIMATLAAFLILSFYSVIAGWTMPYIVSAVSGQFSGISAQSTGALFEDLLASPWQLLMWHSLFMGLTILVSAGGVRHGLENAVTKLMPALFVLLLILVGYAATTGHFGEAVSFLFKPNFSALTAESILVALGHAFFTLSLASGAMMAYGAYLPKNVSIARTAVVVGVMDTCVALLAGLAIFPIVFAHGLAAGEGPGLIFVTLPVAFGQMPGGSFFATLFFVLLLFAAWTSSISMLESLVSYLNEKGISRVTAAIGGGLAAWLVGITTLLSLNVWSDFTPLDMFARFEGKTLFDLYDYLTANIMMPVVALLIALFVGWKVNPEHSKAELGAWHKVWFPVIRYLSPIALLIVFYFNLK</sequence>
<feature type="transmembrane region" description="Helical" evidence="7">
    <location>
        <begin position="243"/>
        <end position="267"/>
    </location>
</feature>
<accession>A0ABS3NCZ1</accession>
<evidence type="ECO:0000256" key="3">
    <source>
        <dbReference type="ARBA" id="ARBA00022692"/>
    </source>
</evidence>
<protein>
    <recommendedName>
        <fullName evidence="6">Transporter</fullName>
    </recommendedName>
</protein>
<evidence type="ECO:0000256" key="7">
    <source>
        <dbReference type="SAM" id="Phobius"/>
    </source>
</evidence>
<organism evidence="8 9">
    <name type="scientific">Oceanisphaera pacifica</name>
    <dbReference type="NCBI Taxonomy" id="2818389"/>
    <lineage>
        <taxon>Bacteria</taxon>
        <taxon>Pseudomonadati</taxon>
        <taxon>Pseudomonadota</taxon>
        <taxon>Gammaproteobacteria</taxon>
        <taxon>Aeromonadales</taxon>
        <taxon>Aeromonadaceae</taxon>
        <taxon>Oceanisphaera</taxon>
    </lineage>
</organism>
<dbReference type="EMBL" id="JAGDFX010000002">
    <property type="protein sequence ID" value="MBO1518405.1"/>
    <property type="molecule type" value="Genomic_DNA"/>
</dbReference>
<dbReference type="Pfam" id="PF00209">
    <property type="entry name" value="SNF"/>
    <property type="match status" value="2"/>
</dbReference>
<proteinExistence type="inferred from homology"/>
<evidence type="ECO:0000256" key="1">
    <source>
        <dbReference type="ARBA" id="ARBA00004141"/>
    </source>
</evidence>
<dbReference type="CDD" id="cd10336">
    <property type="entry name" value="SLC6sbd_Tyt1-Like"/>
    <property type="match status" value="1"/>
</dbReference>
<dbReference type="PANTHER" id="PTHR42948:SF1">
    <property type="entry name" value="TRANSPORTER"/>
    <property type="match status" value="1"/>
</dbReference>
<keyword evidence="4 7" id="KW-1133">Transmembrane helix</keyword>
<keyword evidence="5 7" id="KW-0472">Membrane</keyword>
<keyword evidence="9" id="KW-1185">Reference proteome</keyword>
<keyword evidence="3 6" id="KW-0812">Transmembrane</keyword>
<dbReference type="PROSITE" id="PS50267">
    <property type="entry name" value="NA_NEUROTRAN_SYMP_3"/>
    <property type="match status" value="1"/>
</dbReference>
<dbReference type="PROSITE" id="PS00610">
    <property type="entry name" value="NA_NEUROTRAN_SYMP_1"/>
    <property type="match status" value="1"/>
</dbReference>
<gene>
    <name evidence="8" type="ORF">J3U76_01945</name>
</gene>
<feature type="transmembrane region" description="Helical" evidence="7">
    <location>
        <begin position="172"/>
        <end position="191"/>
    </location>
</feature>
<evidence type="ECO:0000256" key="2">
    <source>
        <dbReference type="ARBA" id="ARBA00022448"/>
    </source>
</evidence>
<evidence type="ECO:0000313" key="9">
    <source>
        <dbReference type="Proteomes" id="UP000664882"/>
    </source>
</evidence>
<feature type="transmembrane region" description="Helical" evidence="7">
    <location>
        <begin position="279"/>
        <end position="301"/>
    </location>
</feature>
<feature type="transmembrane region" description="Helical" evidence="7">
    <location>
        <begin position="321"/>
        <end position="345"/>
    </location>
</feature>
<evidence type="ECO:0000256" key="4">
    <source>
        <dbReference type="ARBA" id="ARBA00022989"/>
    </source>
</evidence>
<dbReference type="InterPro" id="IPR047218">
    <property type="entry name" value="YocR/YhdH-like"/>
</dbReference>
<dbReference type="PRINTS" id="PR00176">
    <property type="entry name" value="NANEUSMPORT"/>
</dbReference>
<comment type="subcellular location">
    <subcellularLocation>
        <location evidence="1">Membrane</location>
        <topology evidence="1">Multi-pass membrane protein</topology>
    </subcellularLocation>
</comment>
<feature type="transmembrane region" description="Helical" evidence="7">
    <location>
        <begin position="64"/>
        <end position="82"/>
    </location>
</feature>
<dbReference type="SUPFAM" id="SSF161070">
    <property type="entry name" value="SNF-like"/>
    <property type="match status" value="1"/>
</dbReference>
<name>A0ABS3NCZ1_9GAMM</name>
<dbReference type="InterPro" id="IPR000175">
    <property type="entry name" value="Na/ntran_symport"/>
</dbReference>
<evidence type="ECO:0000313" key="8">
    <source>
        <dbReference type="EMBL" id="MBO1518405.1"/>
    </source>
</evidence>
<keyword evidence="6" id="KW-0769">Symport</keyword>
<feature type="transmembrane region" description="Helical" evidence="7">
    <location>
        <begin position="454"/>
        <end position="471"/>
    </location>
</feature>
<dbReference type="Proteomes" id="UP000664882">
    <property type="component" value="Unassembled WGS sequence"/>
</dbReference>
<dbReference type="PANTHER" id="PTHR42948">
    <property type="entry name" value="TRANSPORTER"/>
    <property type="match status" value="1"/>
</dbReference>
<feature type="transmembrane region" description="Helical" evidence="7">
    <location>
        <begin position="410"/>
        <end position="433"/>
    </location>
</feature>
<feature type="transmembrane region" description="Helical" evidence="7">
    <location>
        <begin position="113"/>
        <end position="134"/>
    </location>
</feature>
<dbReference type="InterPro" id="IPR037272">
    <property type="entry name" value="SNS_sf"/>
</dbReference>